<keyword evidence="1" id="KW-0732">Signal</keyword>
<proteinExistence type="predicted"/>
<dbReference type="Proteomes" id="UP000515154">
    <property type="component" value="Linkage group LG27"/>
</dbReference>
<feature type="chain" id="PRO_5028857207" evidence="1">
    <location>
        <begin position="34"/>
        <end position="169"/>
    </location>
</feature>
<name>A0A7E6FQC5_9MOLL</name>
<dbReference type="AlphaFoldDB" id="A0A7E6FQC5"/>
<gene>
    <name evidence="3" type="primary">LOC118768098</name>
</gene>
<organism evidence="2 3">
    <name type="scientific">Octopus sinensis</name>
    <name type="common">East Asian common octopus</name>
    <dbReference type="NCBI Taxonomy" id="2607531"/>
    <lineage>
        <taxon>Eukaryota</taxon>
        <taxon>Metazoa</taxon>
        <taxon>Spiralia</taxon>
        <taxon>Lophotrochozoa</taxon>
        <taxon>Mollusca</taxon>
        <taxon>Cephalopoda</taxon>
        <taxon>Coleoidea</taxon>
        <taxon>Octopodiformes</taxon>
        <taxon>Octopoda</taxon>
        <taxon>Incirrata</taxon>
        <taxon>Octopodidae</taxon>
        <taxon>Octopus</taxon>
    </lineage>
</organism>
<dbReference type="RefSeq" id="XP_036369803.1">
    <property type="nucleotide sequence ID" value="XM_036513910.1"/>
</dbReference>
<evidence type="ECO:0000256" key="1">
    <source>
        <dbReference type="SAM" id="SignalP"/>
    </source>
</evidence>
<evidence type="ECO:0000313" key="2">
    <source>
        <dbReference type="Proteomes" id="UP000515154"/>
    </source>
</evidence>
<keyword evidence="2" id="KW-1185">Reference proteome</keyword>
<dbReference type="KEGG" id="osn:118768098"/>
<accession>A0A7E6FQC5</accession>
<feature type="signal peptide" evidence="1">
    <location>
        <begin position="1"/>
        <end position="33"/>
    </location>
</feature>
<reference evidence="3" key="1">
    <citation type="submission" date="2025-08" db="UniProtKB">
        <authorList>
            <consortium name="RefSeq"/>
        </authorList>
    </citation>
    <scope>IDENTIFICATION</scope>
</reference>
<evidence type="ECO:0000313" key="3">
    <source>
        <dbReference type="RefSeq" id="XP_036369803.1"/>
    </source>
</evidence>
<sequence>MNLKGMETTIQYHSILLLLPALTLLLFVTLVTAGEPTYRDGLFEQTTASKCLIDQNKTTKTASSRLECASLCISRDECEYFSYCNGPCYMHRSLYNEEIKDQDCTCSSYILLSGNSTSWQKVFEMTPNSFMKSPIYLYWEDMPIEKGLLLPTDATKLFTKTPKSRLISY</sequence>
<protein>
    <submittedName>
        <fullName evidence="3">Uncharacterized protein LOC118768098</fullName>
    </submittedName>
</protein>